<evidence type="ECO:0000313" key="2">
    <source>
        <dbReference type="EMBL" id="EMG30447.1"/>
    </source>
</evidence>
<accession>M3JCK7</accession>
<dbReference type="InterPro" id="IPR038475">
    <property type="entry name" value="RecG_C_sf"/>
</dbReference>
<dbReference type="Pfam" id="PF04326">
    <property type="entry name" value="SLFN_AlbA_2"/>
    <property type="match status" value="1"/>
</dbReference>
<dbReference type="InterPro" id="IPR007421">
    <property type="entry name" value="Schlafen_AlbA_2_dom"/>
</dbReference>
<dbReference type="Pfam" id="PF13749">
    <property type="entry name" value="HATPase_c_4"/>
    <property type="match status" value="1"/>
</dbReference>
<dbReference type="InterPro" id="IPR038461">
    <property type="entry name" value="Schlafen_AlbA_2_dom_sf"/>
</dbReference>
<gene>
    <name evidence="2" type="ORF">H740_06522</name>
</gene>
<feature type="domain" description="Schlafen AlbA-2" evidence="1">
    <location>
        <begin position="11"/>
        <end position="128"/>
    </location>
</feature>
<organism evidence="2 3">
    <name type="scientific">Campylobacter showae CC57C</name>
    <dbReference type="NCBI Taxonomy" id="1073353"/>
    <lineage>
        <taxon>Bacteria</taxon>
        <taxon>Pseudomonadati</taxon>
        <taxon>Campylobacterota</taxon>
        <taxon>Epsilonproteobacteria</taxon>
        <taxon>Campylobacterales</taxon>
        <taxon>Campylobacteraceae</taxon>
        <taxon>Campylobacter</taxon>
    </lineage>
</organism>
<protein>
    <submittedName>
        <fullName evidence="2">Transcriptional regulator</fullName>
    </submittedName>
</protein>
<dbReference type="Proteomes" id="UP000011782">
    <property type="component" value="Unassembled WGS sequence"/>
</dbReference>
<dbReference type="RefSeq" id="WP_002952498.1">
    <property type="nucleotide sequence ID" value="NZ_AOTD01000164.1"/>
</dbReference>
<dbReference type="OrthoDB" id="9805115at2"/>
<dbReference type="PANTHER" id="PTHR30595:SF6">
    <property type="entry name" value="SCHLAFEN ALBA-2 DOMAIN-CONTAINING PROTEIN"/>
    <property type="match status" value="1"/>
</dbReference>
<dbReference type="EMBL" id="AOTD01000164">
    <property type="protein sequence ID" value="EMG30447.1"/>
    <property type="molecule type" value="Genomic_DNA"/>
</dbReference>
<dbReference type="AlphaFoldDB" id="M3JCK7"/>
<proteinExistence type="predicted"/>
<reference evidence="2 3" key="1">
    <citation type="submission" date="2013-02" db="EMBL/GenBank/DDBJ databases">
        <title>Co-occurrence of anaerobic bacteria in colorectal carcinomas.</title>
        <authorList>
            <person name="Holt R.A."/>
            <person name="Warren R.L."/>
            <person name="Allen-Vercoe E."/>
            <person name="Pleasance S."/>
            <person name="Freeman D.J."/>
            <person name="Watson P."/>
            <person name="Moore R."/>
            <person name="Cochrane K."/>
        </authorList>
    </citation>
    <scope>NUCLEOTIDE SEQUENCE [LARGE SCALE GENOMIC DNA]</scope>
    <source>
        <strain evidence="2 3">CC57C</strain>
    </source>
</reference>
<dbReference type="PANTHER" id="PTHR30595">
    <property type="entry name" value="GLPR-RELATED TRANSCRIPTIONAL REPRESSOR"/>
    <property type="match status" value="1"/>
</dbReference>
<dbReference type="PATRIC" id="fig|1073353.3.peg.1401"/>
<dbReference type="Gene3D" id="3.30.565.60">
    <property type="match status" value="1"/>
</dbReference>
<name>M3JCK7_9BACT</name>
<sequence>MKILDQIKNGESKTLELKEKLPDNKSIAKTVIAFANTSGGKIVVGINDKLNITGVDANSVYSLKDKIASVIFDSCSPDILPEIYTININSKLLLVIEIFRGNLMPYFLKSEGVADGVYIRVGATNRKAGSQIIEELQRHKRYVSFDEEINYDITVREPDMIPLKTRFAKTGKTLNDEKLRNLKLIKTDRGITYPTNALLILLGKFPHCVVKCARFKGVTMETFIDKKEYRGNIFSVLENTQNFILNHINLSAKIEGLYRTDSYEIPIVALREALINALIHRDYANFGRDIKVGVYDDIVNIVSPGALPNIVTIEDILRGRSEIRNKVIANVFKELGLIEQWGSGISRIMIACKRAELKQPRIREQGDFVDVEFYRPKTEEMSDKK</sequence>
<evidence type="ECO:0000259" key="1">
    <source>
        <dbReference type="Pfam" id="PF04326"/>
    </source>
</evidence>
<dbReference type="Gene3D" id="3.30.950.30">
    <property type="entry name" value="Schlafen, AAA domain"/>
    <property type="match status" value="1"/>
</dbReference>
<comment type="caution">
    <text evidence="2">The sequence shown here is derived from an EMBL/GenBank/DDBJ whole genome shotgun (WGS) entry which is preliminary data.</text>
</comment>
<dbReference type="STRING" id="1073353.H740_06522"/>
<evidence type="ECO:0000313" key="3">
    <source>
        <dbReference type="Proteomes" id="UP000011782"/>
    </source>
</evidence>